<dbReference type="Gene3D" id="1.20.1250.20">
    <property type="entry name" value="MFS general substrate transporter like domains"/>
    <property type="match status" value="1"/>
</dbReference>
<comment type="similarity">
    <text evidence="2">Belongs to the major facilitator superfamily.</text>
</comment>
<feature type="non-terminal residue" evidence="10">
    <location>
        <position position="101"/>
    </location>
</feature>
<dbReference type="GO" id="GO:0016020">
    <property type="term" value="C:membrane"/>
    <property type="evidence" value="ECO:0007669"/>
    <property type="project" value="UniProtKB-SubCell"/>
</dbReference>
<evidence type="ECO:0000256" key="2">
    <source>
        <dbReference type="ARBA" id="ARBA00008335"/>
    </source>
</evidence>
<comment type="caution">
    <text evidence="10">The sequence shown here is derived from an EMBL/GenBank/DDBJ whole genome shotgun (WGS) entry which is preliminary data.</text>
</comment>
<evidence type="ECO:0000256" key="5">
    <source>
        <dbReference type="ARBA" id="ARBA00022989"/>
    </source>
</evidence>
<evidence type="ECO:0000259" key="8">
    <source>
        <dbReference type="PROSITE" id="PS50850"/>
    </source>
</evidence>
<keyword evidence="4 7" id="KW-0812">Transmembrane</keyword>
<dbReference type="GO" id="GO:0022857">
    <property type="term" value="F:transmembrane transporter activity"/>
    <property type="evidence" value="ECO:0007669"/>
    <property type="project" value="InterPro"/>
</dbReference>
<comment type="subcellular location">
    <subcellularLocation>
        <location evidence="1">Membrane</location>
        <topology evidence="1">Multi-pass membrane protein</topology>
    </subcellularLocation>
</comment>
<dbReference type="PROSITE" id="PS50850">
    <property type="entry name" value="MFS"/>
    <property type="match status" value="1"/>
</dbReference>
<dbReference type="EMBL" id="CAJNOI010004480">
    <property type="protein sequence ID" value="CAF1546403.1"/>
    <property type="molecule type" value="Genomic_DNA"/>
</dbReference>
<feature type="transmembrane region" description="Helical" evidence="7">
    <location>
        <begin position="41"/>
        <end position="62"/>
    </location>
</feature>
<evidence type="ECO:0000256" key="1">
    <source>
        <dbReference type="ARBA" id="ARBA00004141"/>
    </source>
</evidence>
<dbReference type="PANTHER" id="PTHR23511:SF5">
    <property type="entry name" value="MAJOR FACILITATOR-TYPE TRANSPORTER HXNZ-RELATED"/>
    <property type="match status" value="1"/>
</dbReference>
<keyword evidence="6 7" id="KW-0472">Membrane</keyword>
<feature type="transmembrane region" description="Helical" evidence="7">
    <location>
        <begin position="12"/>
        <end position="35"/>
    </location>
</feature>
<dbReference type="Proteomes" id="UP000663877">
    <property type="component" value="Unassembled WGS sequence"/>
</dbReference>
<dbReference type="EMBL" id="CAJNOM010004873">
    <property type="protein sequence ID" value="CAF1659481.1"/>
    <property type="molecule type" value="Genomic_DNA"/>
</dbReference>
<name>A0A816FCQ1_9BILA</name>
<dbReference type="PANTHER" id="PTHR23511">
    <property type="entry name" value="SYNAPTIC VESICLE GLYCOPROTEIN 2"/>
    <property type="match status" value="1"/>
</dbReference>
<sequence>MLEYSPSSSRAMLVIGLQLFWSFGGIFEYVLGMFIMPTYGWRLLTVLTSLPLFVIFIFMYYITESPRFYVASGQQEKAEDLLKKMALVNCSSLPPGKLVDT</sequence>
<evidence type="ECO:0000256" key="7">
    <source>
        <dbReference type="SAM" id="Phobius"/>
    </source>
</evidence>
<dbReference type="SUPFAM" id="SSF103473">
    <property type="entry name" value="MFS general substrate transporter"/>
    <property type="match status" value="1"/>
</dbReference>
<keyword evidence="5 7" id="KW-1133">Transmembrane helix</keyword>
<evidence type="ECO:0000256" key="4">
    <source>
        <dbReference type="ARBA" id="ARBA00022692"/>
    </source>
</evidence>
<dbReference type="OrthoDB" id="4139357at2759"/>
<dbReference type="InterPro" id="IPR036259">
    <property type="entry name" value="MFS_trans_sf"/>
</dbReference>
<keyword evidence="3" id="KW-0813">Transport</keyword>
<evidence type="ECO:0000256" key="6">
    <source>
        <dbReference type="ARBA" id="ARBA00023136"/>
    </source>
</evidence>
<dbReference type="InterPro" id="IPR005828">
    <property type="entry name" value="MFS_sugar_transport-like"/>
</dbReference>
<feature type="non-terminal residue" evidence="10">
    <location>
        <position position="1"/>
    </location>
</feature>
<dbReference type="Proteomes" id="UP000663832">
    <property type="component" value="Unassembled WGS sequence"/>
</dbReference>
<evidence type="ECO:0000313" key="9">
    <source>
        <dbReference type="EMBL" id="CAF1546403.1"/>
    </source>
</evidence>
<evidence type="ECO:0000313" key="11">
    <source>
        <dbReference type="Proteomes" id="UP000663832"/>
    </source>
</evidence>
<gene>
    <name evidence="9" type="ORF">BJG266_LOCUS45919</name>
    <name evidence="10" type="ORF">QVE165_LOCUS62949</name>
</gene>
<evidence type="ECO:0000256" key="3">
    <source>
        <dbReference type="ARBA" id="ARBA00022448"/>
    </source>
</evidence>
<dbReference type="AlphaFoldDB" id="A0A816FCQ1"/>
<dbReference type="Pfam" id="PF00083">
    <property type="entry name" value="Sugar_tr"/>
    <property type="match status" value="1"/>
</dbReference>
<dbReference type="InterPro" id="IPR020846">
    <property type="entry name" value="MFS_dom"/>
</dbReference>
<evidence type="ECO:0000313" key="10">
    <source>
        <dbReference type="EMBL" id="CAF1659481.1"/>
    </source>
</evidence>
<reference evidence="10" key="1">
    <citation type="submission" date="2021-02" db="EMBL/GenBank/DDBJ databases">
        <authorList>
            <person name="Nowell W R."/>
        </authorList>
    </citation>
    <scope>NUCLEOTIDE SEQUENCE</scope>
</reference>
<organism evidence="10 11">
    <name type="scientific">Adineta steineri</name>
    <dbReference type="NCBI Taxonomy" id="433720"/>
    <lineage>
        <taxon>Eukaryota</taxon>
        <taxon>Metazoa</taxon>
        <taxon>Spiralia</taxon>
        <taxon>Gnathifera</taxon>
        <taxon>Rotifera</taxon>
        <taxon>Eurotatoria</taxon>
        <taxon>Bdelloidea</taxon>
        <taxon>Adinetida</taxon>
        <taxon>Adinetidae</taxon>
        <taxon>Adineta</taxon>
    </lineage>
</organism>
<keyword evidence="11" id="KW-1185">Reference proteome</keyword>
<accession>A0A816FCQ1</accession>
<protein>
    <recommendedName>
        <fullName evidence="8">Major facilitator superfamily (MFS) profile domain-containing protein</fullName>
    </recommendedName>
</protein>
<feature type="domain" description="Major facilitator superfamily (MFS) profile" evidence="8">
    <location>
        <begin position="1"/>
        <end position="101"/>
    </location>
</feature>
<proteinExistence type="inferred from homology"/>